<dbReference type="SUPFAM" id="SSF51905">
    <property type="entry name" value="FAD/NAD(P)-binding domain"/>
    <property type="match status" value="1"/>
</dbReference>
<name>A0A0P0IWT5_9ACTN</name>
<dbReference type="Gene3D" id="3.40.30.120">
    <property type="match status" value="1"/>
</dbReference>
<evidence type="ECO:0000256" key="1">
    <source>
        <dbReference type="ARBA" id="ARBA00001974"/>
    </source>
</evidence>
<sequence length="496" mass="52377">MPANDTDVIIAGAGPVGLMLAAELRLGGVRVVVLERSTDPTDQTRALGFTSRTIEVFNQRGLLPRFGGFGTIPIGHFGGLTLDYREVPGGSYGAAGVPQSLTSSILDEWGTELGADIRRGWTVTGFDADVDGVSVAVDSPDGPRRLRAAYLVGCDGGRSTVRKLAGIDFPGQDAVMELAFAEVDGIRVKPRPNGERVPGGLVLAFQQGADRFRVTYYERGVVPRPGTEAPSYPEVAAAWLRLTGEDISAGSPSWIGRFTDASRQAAEYRRGRVLLAGDAAHIHLPIGGQGMSTGLQDAVNLGWKLAAEIHGHAPDGLLDTYHSERHPVGARVIRNTLAQRILYVGGPEVAPIRDLVTELTAYADVRRHLINTVTGLTIRYDVGPGEHPLLGCRLPGLDLAAADGPTSTLRLLHRARGVVLVLDDGSGWAEAAAPWAERVDTVPARPADPDGAAAFAGAAALLVRPDGYVAWVGPPGTSPQHLADALLRWFGKPAVG</sequence>
<evidence type="ECO:0000256" key="3">
    <source>
        <dbReference type="ARBA" id="ARBA00022827"/>
    </source>
</evidence>
<dbReference type="InterPro" id="IPR036188">
    <property type="entry name" value="FAD/NAD-bd_sf"/>
</dbReference>
<evidence type="ECO:0000313" key="5">
    <source>
        <dbReference type="EMBL" id="ALJ99869.1"/>
    </source>
</evidence>
<keyword evidence="2" id="KW-0285">Flavoprotein</keyword>
<keyword evidence="3" id="KW-0274">FAD</keyword>
<dbReference type="Gene3D" id="3.30.70.2450">
    <property type="match status" value="1"/>
</dbReference>
<protein>
    <submittedName>
        <fullName evidence="5">FlsO5</fullName>
    </submittedName>
</protein>
<accession>A0A0P0IWT5</accession>
<dbReference type="PRINTS" id="PR00420">
    <property type="entry name" value="RNGMNOXGNASE"/>
</dbReference>
<feature type="domain" description="FAD-binding" evidence="4">
    <location>
        <begin position="5"/>
        <end position="336"/>
    </location>
</feature>
<dbReference type="InterPro" id="IPR002938">
    <property type="entry name" value="FAD-bd"/>
</dbReference>
<comment type="cofactor">
    <cofactor evidence="1">
        <name>FAD</name>
        <dbReference type="ChEBI" id="CHEBI:57692"/>
    </cofactor>
</comment>
<dbReference type="PANTHER" id="PTHR43004">
    <property type="entry name" value="TRK SYSTEM POTASSIUM UPTAKE PROTEIN"/>
    <property type="match status" value="1"/>
</dbReference>
<dbReference type="InterPro" id="IPR050641">
    <property type="entry name" value="RIFMO-like"/>
</dbReference>
<dbReference type="GO" id="GO:0016709">
    <property type="term" value="F:oxidoreductase activity, acting on paired donors, with incorporation or reduction of molecular oxygen, NAD(P)H as one donor, and incorporation of one atom of oxygen"/>
    <property type="evidence" value="ECO:0007669"/>
    <property type="project" value="UniProtKB-ARBA"/>
</dbReference>
<dbReference type="PANTHER" id="PTHR43004:SF19">
    <property type="entry name" value="BINDING MONOOXYGENASE, PUTATIVE (JCVI)-RELATED"/>
    <property type="match status" value="1"/>
</dbReference>
<dbReference type="AlphaFoldDB" id="A0A0P0IWT5"/>
<evidence type="ECO:0000259" key="4">
    <source>
        <dbReference type="Pfam" id="PF01494"/>
    </source>
</evidence>
<dbReference type="Pfam" id="PF21274">
    <property type="entry name" value="Rng_hyd_C"/>
    <property type="match status" value="1"/>
</dbReference>
<dbReference type="Gene3D" id="3.50.50.60">
    <property type="entry name" value="FAD/NAD(P)-binding domain"/>
    <property type="match status" value="2"/>
</dbReference>
<dbReference type="GO" id="GO:0071949">
    <property type="term" value="F:FAD binding"/>
    <property type="evidence" value="ECO:0007669"/>
    <property type="project" value="InterPro"/>
</dbReference>
<proteinExistence type="predicted"/>
<reference evidence="5" key="1">
    <citation type="journal article" date="2015" name="Org. Lett.">
        <title>Heterologous Expression of Fluostatin Gene Cluster Leads to a Bioactive Heterodimer.</title>
        <authorList>
            <person name="Yang C."/>
            <person name="Huang C."/>
            <person name="Zhang W."/>
            <person name="Zhu Y."/>
            <person name="Zhang C."/>
        </authorList>
    </citation>
    <scope>NUCLEOTIDE SEQUENCE</scope>
    <source>
        <strain evidence="5">SCSIO N160</strain>
    </source>
</reference>
<dbReference type="Pfam" id="PF01494">
    <property type="entry name" value="FAD_binding_3"/>
    <property type="match status" value="1"/>
</dbReference>
<dbReference type="EMBL" id="KT726162">
    <property type="protein sequence ID" value="ALJ99869.1"/>
    <property type="molecule type" value="Genomic_DNA"/>
</dbReference>
<evidence type="ECO:0000256" key="2">
    <source>
        <dbReference type="ARBA" id="ARBA00022630"/>
    </source>
</evidence>
<organism evidence="5">
    <name type="scientific">Micromonospora rosaria</name>
    <dbReference type="NCBI Taxonomy" id="47874"/>
    <lineage>
        <taxon>Bacteria</taxon>
        <taxon>Bacillati</taxon>
        <taxon>Actinomycetota</taxon>
        <taxon>Actinomycetes</taxon>
        <taxon>Micromonosporales</taxon>
        <taxon>Micromonosporaceae</taxon>
        <taxon>Micromonospora</taxon>
    </lineage>
</organism>